<gene>
    <name evidence="3" type="ORF">IAD50_02605</name>
</gene>
<dbReference type="GO" id="GO:0016757">
    <property type="term" value="F:glycosyltransferase activity"/>
    <property type="evidence" value="ECO:0007669"/>
    <property type="project" value="InterPro"/>
</dbReference>
<accession>A0A9D1L8R1</accession>
<reference evidence="3" key="2">
    <citation type="journal article" date="2021" name="PeerJ">
        <title>Extensive microbial diversity within the chicken gut microbiome revealed by metagenomics and culture.</title>
        <authorList>
            <person name="Gilroy R."/>
            <person name="Ravi A."/>
            <person name="Getino M."/>
            <person name="Pursley I."/>
            <person name="Horton D.L."/>
            <person name="Alikhan N.F."/>
            <person name="Baker D."/>
            <person name="Gharbi K."/>
            <person name="Hall N."/>
            <person name="Watson M."/>
            <person name="Adriaenssens E.M."/>
            <person name="Foster-Nyarko E."/>
            <person name="Jarju S."/>
            <person name="Secka A."/>
            <person name="Antonio M."/>
            <person name="Oren A."/>
            <person name="Chaudhuri R.R."/>
            <person name="La Ragione R."/>
            <person name="Hildebrand F."/>
            <person name="Pallen M.J."/>
        </authorList>
    </citation>
    <scope>NUCLEOTIDE SEQUENCE</scope>
    <source>
        <strain evidence="3">CHK195-4489</strain>
    </source>
</reference>
<dbReference type="InterPro" id="IPR001296">
    <property type="entry name" value="Glyco_trans_1"/>
</dbReference>
<proteinExistence type="predicted"/>
<reference evidence="3" key="1">
    <citation type="submission" date="2020-10" db="EMBL/GenBank/DDBJ databases">
        <authorList>
            <person name="Gilroy R."/>
        </authorList>
    </citation>
    <scope>NUCLEOTIDE SEQUENCE</scope>
    <source>
        <strain evidence="3">CHK195-4489</strain>
    </source>
</reference>
<dbReference type="Pfam" id="PF00534">
    <property type="entry name" value="Glycos_transf_1"/>
    <property type="match status" value="1"/>
</dbReference>
<dbReference type="EMBL" id="DVMM01000054">
    <property type="protein sequence ID" value="HIU29169.1"/>
    <property type="molecule type" value="Genomic_DNA"/>
</dbReference>
<dbReference type="InterPro" id="IPR028098">
    <property type="entry name" value="Glyco_trans_4-like_N"/>
</dbReference>
<dbReference type="Pfam" id="PF13439">
    <property type="entry name" value="Glyco_transf_4"/>
    <property type="match status" value="1"/>
</dbReference>
<organism evidence="3 4">
    <name type="scientific">Candidatus Egerieisoma faecipullorum</name>
    <dbReference type="NCBI Taxonomy" id="2840963"/>
    <lineage>
        <taxon>Bacteria</taxon>
        <taxon>Bacillati</taxon>
        <taxon>Bacillota</taxon>
        <taxon>Clostridia</taxon>
        <taxon>Eubacteriales</taxon>
        <taxon>Clostridiaceae</taxon>
        <taxon>Clostridiaceae incertae sedis</taxon>
        <taxon>Candidatus Egerieisoma</taxon>
    </lineage>
</organism>
<dbReference type="InterPro" id="IPR050194">
    <property type="entry name" value="Glycosyltransferase_grp1"/>
</dbReference>
<dbReference type="Proteomes" id="UP000824089">
    <property type="component" value="Unassembled WGS sequence"/>
</dbReference>
<feature type="domain" description="Glycosyltransferase subfamily 4-like N-terminal" evidence="2">
    <location>
        <begin position="15"/>
        <end position="200"/>
    </location>
</feature>
<protein>
    <submittedName>
        <fullName evidence="3">Glycosyltransferase</fullName>
    </submittedName>
</protein>
<evidence type="ECO:0000313" key="3">
    <source>
        <dbReference type="EMBL" id="HIU29169.1"/>
    </source>
</evidence>
<name>A0A9D1L8R1_9CLOT</name>
<dbReference type="SUPFAM" id="SSF53756">
    <property type="entry name" value="UDP-Glycosyltransferase/glycogen phosphorylase"/>
    <property type="match status" value="1"/>
</dbReference>
<dbReference type="AlphaFoldDB" id="A0A9D1L8R1"/>
<comment type="caution">
    <text evidence="3">The sequence shown here is derived from an EMBL/GenBank/DDBJ whole genome shotgun (WGS) entry which is preliminary data.</text>
</comment>
<evidence type="ECO:0000313" key="4">
    <source>
        <dbReference type="Proteomes" id="UP000824089"/>
    </source>
</evidence>
<dbReference type="PANTHER" id="PTHR45947:SF3">
    <property type="entry name" value="SULFOQUINOVOSYL TRANSFERASE SQD2"/>
    <property type="match status" value="1"/>
</dbReference>
<sequence length="390" mass="45011">MKILLISDQFYSANNGMTISGRRFAKTLIRHGHSVRVVSTDPDGRAVEFWNTDGPENAEASANLSYIMKKQYIPIFDKLVSSQGMTFAKPDDRKLEKAVEWADVIHILVPFALSHHVIKIAREKGKPFTAAFHVQPENITASIHMRHLQLINKGIYRWFRHYIYKYCEYVHCPSKFIANELKKNGYQNKLIVISNGIDPDFTYRKKEKPHEISDRYIILMIGRLSIEKRQDVLIKAVAESRYRDKILLMLAGQGPCRERLLRLAKKKKIDMVIDFYEKKNLLDLIAISDLYVHAADMEIEAMSCMEAFAAGLVPVISNSSKSATPQFALDERSLFRAGDSRDLAKKIDYWIEHEDEKKKMEYEYSSAARKYSLDDCVRQAEEMFSKAARL</sequence>
<dbReference type="Gene3D" id="3.40.50.2000">
    <property type="entry name" value="Glycogen Phosphorylase B"/>
    <property type="match status" value="2"/>
</dbReference>
<feature type="domain" description="Glycosyl transferase family 1" evidence="1">
    <location>
        <begin position="206"/>
        <end position="362"/>
    </location>
</feature>
<evidence type="ECO:0000259" key="2">
    <source>
        <dbReference type="Pfam" id="PF13439"/>
    </source>
</evidence>
<evidence type="ECO:0000259" key="1">
    <source>
        <dbReference type="Pfam" id="PF00534"/>
    </source>
</evidence>
<dbReference type="PANTHER" id="PTHR45947">
    <property type="entry name" value="SULFOQUINOVOSYL TRANSFERASE SQD2"/>
    <property type="match status" value="1"/>
</dbReference>